<feature type="compositionally biased region" description="Basic and acidic residues" evidence="1">
    <location>
        <begin position="15"/>
        <end position="36"/>
    </location>
</feature>
<protein>
    <submittedName>
        <fullName evidence="2">Uu.00g124940.m01.CDS01</fullName>
    </submittedName>
</protein>
<feature type="compositionally biased region" description="Basic residues" evidence="1">
    <location>
        <begin position="37"/>
        <end position="49"/>
    </location>
</feature>
<feature type="compositionally biased region" description="Basic and acidic residues" evidence="1">
    <location>
        <begin position="50"/>
        <end position="59"/>
    </location>
</feature>
<organism evidence="2 3">
    <name type="scientific">Anthostomella pinea</name>
    <dbReference type="NCBI Taxonomy" id="933095"/>
    <lineage>
        <taxon>Eukaryota</taxon>
        <taxon>Fungi</taxon>
        <taxon>Dikarya</taxon>
        <taxon>Ascomycota</taxon>
        <taxon>Pezizomycotina</taxon>
        <taxon>Sordariomycetes</taxon>
        <taxon>Xylariomycetidae</taxon>
        <taxon>Xylariales</taxon>
        <taxon>Xylariaceae</taxon>
        <taxon>Anthostomella</taxon>
    </lineage>
</organism>
<accession>A0AAI8YHJ3</accession>
<comment type="caution">
    <text evidence="2">The sequence shown here is derived from an EMBL/GenBank/DDBJ whole genome shotgun (WGS) entry which is preliminary data.</text>
</comment>
<sequence length="83" mass="9165">MDTNMIETTVSNSENNDRKPHATMPDLKKELKDLQRNAHKTKKTVRGAGKRLDELKGRYAENQGGEQAGGSTGEQKPGKKGEK</sequence>
<reference evidence="2" key="1">
    <citation type="submission" date="2023-10" db="EMBL/GenBank/DDBJ databases">
        <authorList>
            <person name="Hackl T."/>
        </authorList>
    </citation>
    <scope>NUCLEOTIDE SEQUENCE</scope>
</reference>
<evidence type="ECO:0000313" key="3">
    <source>
        <dbReference type="Proteomes" id="UP001295740"/>
    </source>
</evidence>
<dbReference type="AlphaFoldDB" id="A0AAI8YHJ3"/>
<evidence type="ECO:0000256" key="1">
    <source>
        <dbReference type="SAM" id="MobiDB-lite"/>
    </source>
</evidence>
<name>A0AAI8YHJ3_9PEZI</name>
<evidence type="ECO:0000313" key="2">
    <source>
        <dbReference type="EMBL" id="CAJ2505100.1"/>
    </source>
</evidence>
<keyword evidence="3" id="KW-1185">Reference proteome</keyword>
<gene>
    <name evidence="2" type="ORF">KHLLAP_LOCUS5568</name>
</gene>
<dbReference type="Proteomes" id="UP001295740">
    <property type="component" value="Unassembled WGS sequence"/>
</dbReference>
<feature type="compositionally biased region" description="Polar residues" evidence="1">
    <location>
        <begin position="1"/>
        <end position="14"/>
    </location>
</feature>
<feature type="region of interest" description="Disordered" evidence="1">
    <location>
        <begin position="1"/>
        <end position="83"/>
    </location>
</feature>
<dbReference type="EMBL" id="CAUWAG010000007">
    <property type="protein sequence ID" value="CAJ2505100.1"/>
    <property type="molecule type" value="Genomic_DNA"/>
</dbReference>
<proteinExistence type="predicted"/>